<dbReference type="InterPro" id="IPR022775">
    <property type="entry name" value="AP_mu_sigma_su"/>
</dbReference>
<dbReference type="EMBL" id="HBHY01021991">
    <property type="protein sequence ID" value="CAE0153183.1"/>
    <property type="molecule type" value="Transcribed_RNA"/>
</dbReference>
<dbReference type="InterPro" id="IPR016635">
    <property type="entry name" value="AP_complex_ssu"/>
</dbReference>
<dbReference type="GO" id="GO:0006886">
    <property type="term" value="P:intracellular protein transport"/>
    <property type="evidence" value="ECO:0007669"/>
    <property type="project" value="UniProtKB-UniRule"/>
</dbReference>
<dbReference type="GO" id="GO:0016192">
    <property type="term" value="P:vesicle-mediated transport"/>
    <property type="evidence" value="ECO:0007669"/>
    <property type="project" value="InterPro"/>
</dbReference>
<dbReference type="InterPro" id="IPR011012">
    <property type="entry name" value="Longin-like_dom_sf"/>
</dbReference>
<evidence type="ECO:0000256" key="2">
    <source>
        <dbReference type="ARBA" id="ARBA00006972"/>
    </source>
</evidence>
<dbReference type="PANTHER" id="PTHR11753">
    <property type="entry name" value="ADAPTOR COMPLEXES SMALL SUBUNIT FAMILY"/>
    <property type="match status" value="1"/>
</dbReference>
<sequence length="166" mass="18926">MIHAAIVFSKSGKVRLTKLYKGAGTTKERRRLQNQVVAEVLARVKGPTAHRMCSFVEWTEDRVIVYKRFASLYFAFIQDRGENELLTLQLITMYVEVLDKYFGNVCELDLVYNLSRAYFLLDELLLGGNMVETNKRLVASIVSKQDEMVELYEADPEAAVNAMSTS</sequence>
<dbReference type="GO" id="GO:0030117">
    <property type="term" value="C:membrane coat"/>
    <property type="evidence" value="ECO:0007669"/>
    <property type="project" value="InterPro"/>
</dbReference>
<gene>
    <name evidence="8" type="ORF">PSIN1315_LOCUS14068</name>
</gene>
<evidence type="ECO:0000256" key="3">
    <source>
        <dbReference type="ARBA" id="ARBA00022448"/>
    </source>
</evidence>
<evidence type="ECO:0000256" key="6">
    <source>
        <dbReference type="PIRNR" id="PIRNR015588"/>
    </source>
</evidence>
<name>A0A7S3FJV0_9VIRI</name>
<evidence type="ECO:0000256" key="5">
    <source>
        <dbReference type="ARBA" id="ARBA00023136"/>
    </source>
</evidence>
<dbReference type="PIRSF" id="PIRSF015588">
    <property type="entry name" value="AP_complex_sigma"/>
    <property type="match status" value="1"/>
</dbReference>
<evidence type="ECO:0000256" key="4">
    <source>
        <dbReference type="ARBA" id="ARBA00022927"/>
    </source>
</evidence>
<accession>A0A7S3FJV0</accession>
<reference evidence="8" key="1">
    <citation type="submission" date="2021-01" db="EMBL/GenBank/DDBJ databases">
        <authorList>
            <person name="Corre E."/>
            <person name="Pelletier E."/>
            <person name="Niang G."/>
            <person name="Scheremetjew M."/>
            <person name="Finn R."/>
            <person name="Kale V."/>
            <person name="Holt S."/>
            <person name="Cochrane G."/>
            <person name="Meng A."/>
            <person name="Brown T."/>
            <person name="Cohen L."/>
        </authorList>
    </citation>
    <scope>NUCLEOTIDE SEQUENCE</scope>
    <source>
        <strain evidence="8">RCC927</strain>
    </source>
</reference>
<dbReference type="Pfam" id="PF01217">
    <property type="entry name" value="Clat_adaptor_s"/>
    <property type="match status" value="1"/>
</dbReference>
<feature type="domain" description="AP complex mu/sigma subunit" evidence="7">
    <location>
        <begin position="1"/>
        <end position="148"/>
    </location>
</feature>
<organism evidence="8">
    <name type="scientific">Prasinoderma singulare</name>
    <dbReference type="NCBI Taxonomy" id="676789"/>
    <lineage>
        <taxon>Eukaryota</taxon>
        <taxon>Viridiplantae</taxon>
        <taxon>Prasinodermophyta</taxon>
        <taxon>Prasinodermophyceae</taxon>
        <taxon>Prasinodermales</taxon>
        <taxon>Prasinodermaceae</taxon>
        <taxon>Prasinoderma</taxon>
    </lineage>
</organism>
<comment type="subcellular location">
    <subcellularLocation>
        <location evidence="1">Endomembrane system</location>
    </subcellularLocation>
</comment>
<evidence type="ECO:0000259" key="7">
    <source>
        <dbReference type="Pfam" id="PF01217"/>
    </source>
</evidence>
<keyword evidence="4 6" id="KW-0653">Protein transport</keyword>
<dbReference type="SUPFAM" id="SSF64356">
    <property type="entry name" value="SNARE-like"/>
    <property type="match status" value="1"/>
</dbReference>
<dbReference type="GO" id="GO:0012505">
    <property type="term" value="C:endomembrane system"/>
    <property type="evidence" value="ECO:0007669"/>
    <property type="project" value="UniProtKB-SubCell"/>
</dbReference>
<protein>
    <recommendedName>
        <fullName evidence="6">AP complex subunit sigma</fullName>
    </recommendedName>
</protein>
<proteinExistence type="inferred from homology"/>
<dbReference type="PROSITE" id="PS00989">
    <property type="entry name" value="CLAT_ADAPTOR_S"/>
    <property type="match status" value="1"/>
</dbReference>
<evidence type="ECO:0000313" key="8">
    <source>
        <dbReference type="EMBL" id="CAE0153183.1"/>
    </source>
</evidence>
<dbReference type="AlphaFoldDB" id="A0A7S3FJV0"/>
<keyword evidence="3 6" id="KW-0813">Transport</keyword>
<dbReference type="Gene3D" id="3.30.450.60">
    <property type="match status" value="1"/>
</dbReference>
<evidence type="ECO:0000256" key="1">
    <source>
        <dbReference type="ARBA" id="ARBA00004308"/>
    </source>
</evidence>
<comment type="similarity">
    <text evidence="2 6">Belongs to the adaptor complexes small subunit family.</text>
</comment>
<dbReference type="InterPro" id="IPR000804">
    <property type="entry name" value="Clathrin_sm-chain_CS"/>
</dbReference>
<keyword evidence="5 6" id="KW-0472">Membrane</keyword>